<organism evidence="1 2">
    <name type="scientific">Chryseobacterium oryzae</name>
    <dbReference type="NCBI Taxonomy" id="2929799"/>
    <lineage>
        <taxon>Bacteria</taxon>
        <taxon>Pseudomonadati</taxon>
        <taxon>Bacteroidota</taxon>
        <taxon>Flavobacteriia</taxon>
        <taxon>Flavobacteriales</taxon>
        <taxon>Weeksellaceae</taxon>
        <taxon>Chryseobacterium group</taxon>
        <taxon>Chryseobacterium</taxon>
    </lineage>
</organism>
<accession>A0ABY4BEC2</accession>
<evidence type="ECO:0000313" key="1">
    <source>
        <dbReference type="EMBL" id="UOE37491.1"/>
    </source>
</evidence>
<evidence type="ECO:0000313" key="2">
    <source>
        <dbReference type="Proteomes" id="UP000831068"/>
    </source>
</evidence>
<proteinExistence type="predicted"/>
<keyword evidence="2" id="KW-1185">Reference proteome</keyword>
<dbReference type="Proteomes" id="UP000831068">
    <property type="component" value="Chromosome"/>
</dbReference>
<sequence length="68" mass="7801">MNYNGTWNKMNVKKFYFKGNGEPKGEKNHQFLNSYFNGVITSILEKSANIDNSCIVSTCMQLILEHIP</sequence>
<dbReference type="RefSeq" id="WP_123947131.1">
    <property type="nucleotide sequence ID" value="NZ_CP094529.1"/>
</dbReference>
<name>A0ABY4BEC2_9FLAO</name>
<protein>
    <submittedName>
        <fullName evidence="1">Uncharacterized protein</fullName>
    </submittedName>
</protein>
<dbReference type="EMBL" id="CP094529">
    <property type="protein sequence ID" value="UOE37491.1"/>
    <property type="molecule type" value="Genomic_DNA"/>
</dbReference>
<gene>
    <name evidence="1" type="ORF">MTP08_10475</name>
</gene>
<reference evidence="1 2" key="1">
    <citation type="submission" date="2022-03" db="EMBL/GenBank/DDBJ databases">
        <title>Chryseobacterium sp. isolated from the Andong Sikhe.</title>
        <authorList>
            <person name="Won M."/>
            <person name="Kim S.-J."/>
            <person name="Kwon S.-W."/>
        </authorList>
    </citation>
    <scope>NUCLEOTIDE SEQUENCE [LARGE SCALE GENOMIC DNA]</scope>
    <source>
        <strain evidence="1 2">ADR-1</strain>
    </source>
</reference>